<proteinExistence type="predicted"/>
<evidence type="ECO:0000256" key="1">
    <source>
        <dbReference type="SAM" id="Coils"/>
    </source>
</evidence>
<protein>
    <recommendedName>
        <fullName evidence="4">Transposase</fullName>
    </recommendedName>
</protein>
<evidence type="ECO:0000313" key="2">
    <source>
        <dbReference type="EMBL" id="XAN06671.1"/>
    </source>
</evidence>
<name>A0ABZ3FKV1_9ACTN</name>
<evidence type="ECO:0000313" key="3">
    <source>
        <dbReference type="Proteomes" id="UP001442841"/>
    </source>
</evidence>
<dbReference type="RefSeq" id="WP_425308102.1">
    <property type="nucleotide sequence ID" value="NZ_CP154795.1"/>
</dbReference>
<organism evidence="2 3">
    <name type="scientific">Ammonicoccus fulvus</name>
    <dbReference type="NCBI Taxonomy" id="3138240"/>
    <lineage>
        <taxon>Bacteria</taxon>
        <taxon>Bacillati</taxon>
        <taxon>Actinomycetota</taxon>
        <taxon>Actinomycetes</taxon>
        <taxon>Propionibacteriales</taxon>
        <taxon>Propionibacteriaceae</taxon>
        <taxon>Ammonicoccus</taxon>
    </lineage>
</organism>
<reference evidence="2 3" key="1">
    <citation type="submission" date="2024-04" db="EMBL/GenBank/DDBJ databases">
        <title>Isolation of an actinomycete strain from pig manure.</title>
        <authorList>
            <person name="Gong T."/>
            <person name="Yu Z."/>
            <person name="An M."/>
            <person name="Wei C."/>
            <person name="Yang W."/>
            <person name="Liu L."/>
        </authorList>
    </citation>
    <scope>NUCLEOTIDE SEQUENCE [LARGE SCALE GENOMIC DNA]</scope>
    <source>
        <strain evidence="2 3">ZF39</strain>
    </source>
</reference>
<dbReference type="Proteomes" id="UP001442841">
    <property type="component" value="Chromosome"/>
</dbReference>
<keyword evidence="3" id="KW-1185">Reference proteome</keyword>
<dbReference type="EMBL" id="CP154795">
    <property type="protein sequence ID" value="XAN06671.1"/>
    <property type="molecule type" value="Genomic_DNA"/>
</dbReference>
<keyword evidence="1" id="KW-0175">Coiled coil</keyword>
<accession>A0ABZ3FKV1</accession>
<sequence length="306" mass="32700">MEPDVAGLYAGPLQDFVARRGRLAAELKAAGDAAGAKRVLALRKPTRGAWLVNLLAFHDADRLSEVFELGASLAKAHRDADPTALRELSALRAGVLDALAGRAAALGSERGYAVPDHVRGEVVETLRAAMADPALADRVLEGAMAATVRAAGFGPADLFAPAEAGVGMMAEVIPLRPATKDETPAAPGPDMAEIRRLSRELGRAEARLEDARERRTRADEEVQSVQAECDEQESRTERLASEIADLQRRLDILVADRAVEVARLEGLRSAMAEKMAFRDRAEAEVAELSDVIEAAIARLTDLGLET</sequence>
<feature type="coiled-coil region" evidence="1">
    <location>
        <begin position="194"/>
        <end position="298"/>
    </location>
</feature>
<gene>
    <name evidence="2" type="ORF">AADG42_04900</name>
</gene>
<evidence type="ECO:0008006" key="4">
    <source>
        <dbReference type="Google" id="ProtNLM"/>
    </source>
</evidence>